<dbReference type="EMBL" id="GBRH01196547">
    <property type="protein sequence ID" value="JAE01349.1"/>
    <property type="molecule type" value="Transcribed_RNA"/>
</dbReference>
<accession>A0A0A9EQR2</accession>
<evidence type="ECO:0000313" key="1">
    <source>
        <dbReference type="EMBL" id="JAE01349.1"/>
    </source>
</evidence>
<sequence>MYNQFDPTICSTKGSRFSISTG</sequence>
<name>A0A0A9EQR2_ARUDO</name>
<dbReference type="AlphaFoldDB" id="A0A0A9EQR2"/>
<protein>
    <submittedName>
        <fullName evidence="1">Uncharacterized protein</fullName>
    </submittedName>
</protein>
<reference evidence="1" key="1">
    <citation type="submission" date="2014-09" db="EMBL/GenBank/DDBJ databases">
        <authorList>
            <person name="Magalhaes I.L.F."/>
            <person name="Oliveira U."/>
            <person name="Santos F.R."/>
            <person name="Vidigal T.H.D.A."/>
            <person name="Brescovit A.D."/>
            <person name="Santos A.J."/>
        </authorList>
    </citation>
    <scope>NUCLEOTIDE SEQUENCE</scope>
    <source>
        <tissue evidence="1">Shoot tissue taken approximately 20 cm above the soil surface</tissue>
    </source>
</reference>
<proteinExistence type="predicted"/>
<reference evidence="1" key="2">
    <citation type="journal article" date="2015" name="Data Brief">
        <title>Shoot transcriptome of the giant reed, Arundo donax.</title>
        <authorList>
            <person name="Barrero R.A."/>
            <person name="Guerrero F.D."/>
            <person name="Moolhuijzen P."/>
            <person name="Goolsby J.A."/>
            <person name="Tidwell J."/>
            <person name="Bellgard S.E."/>
            <person name="Bellgard M.I."/>
        </authorList>
    </citation>
    <scope>NUCLEOTIDE SEQUENCE</scope>
    <source>
        <tissue evidence="1">Shoot tissue taken approximately 20 cm above the soil surface</tissue>
    </source>
</reference>
<organism evidence="1">
    <name type="scientific">Arundo donax</name>
    <name type="common">Giant reed</name>
    <name type="synonym">Donax arundinaceus</name>
    <dbReference type="NCBI Taxonomy" id="35708"/>
    <lineage>
        <taxon>Eukaryota</taxon>
        <taxon>Viridiplantae</taxon>
        <taxon>Streptophyta</taxon>
        <taxon>Embryophyta</taxon>
        <taxon>Tracheophyta</taxon>
        <taxon>Spermatophyta</taxon>
        <taxon>Magnoliopsida</taxon>
        <taxon>Liliopsida</taxon>
        <taxon>Poales</taxon>
        <taxon>Poaceae</taxon>
        <taxon>PACMAD clade</taxon>
        <taxon>Arundinoideae</taxon>
        <taxon>Arundineae</taxon>
        <taxon>Arundo</taxon>
    </lineage>
</organism>